<dbReference type="RefSeq" id="WP_200088949.1">
    <property type="nucleotide sequence ID" value="NZ_CP054706.1"/>
</dbReference>
<keyword evidence="2 3" id="KW-0238">DNA-binding</keyword>
<dbReference type="InterPro" id="IPR050624">
    <property type="entry name" value="HTH-type_Tx_Regulator"/>
</dbReference>
<sequence>MKEQIMENALQSFAIDGYYSTSMQQIAESCGISKASLYKYFSSKEALLLKSLEYNLDQWLTKTTNINLTQTLAPKDELQEKIVLELEAMKNNRSLVHSLMRAVPITKNAEMMQMLKRTRVALMNWHRDSLINAYGEKKLRPFLWDWVALFQGTMREYVVLMGDEHKALPIRDVAALIISHLDVLIESKPTVNPVLTSDVMHDYEMYQKDMKPASVQVEIDEVCYIIREKVKNKADTDQQSDVDRALEALYQETETGHPRTYLLDALTLYLQQWAPIENERKKLYDLLELRNRETK</sequence>
<reference evidence="5 6" key="1">
    <citation type="submission" date="2020-06" db="EMBL/GenBank/DDBJ databases">
        <title>Genomic analysis of Salicibibacter sp. NKC21-4.</title>
        <authorList>
            <person name="Oh Y.J."/>
        </authorList>
    </citation>
    <scope>NUCLEOTIDE SEQUENCE [LARGE SCALE GENOMIC DNA]</scope>
    <source>
        <strain evidence="5 6">NKC21-4</strain>
    </source>
</reference>
<dbReference type="EMBL" id="CP054706">
    <property type="protein sequence ID" value="QQK79393.1"/>
    <property type="molecule type" value="Genomic_DNA"/>
</dbReference>
<dbReference type="PANTHER" id="PTHR43479">
    <property type="entry name" value="ACREF/ENVCD OPERON REPRESSOR-RELATED"/>
    <property type="match status" value="1"/>
</dbReference>
<organism evidence="5 6">
    <name type="scientific">Salicibibacter cibi</name>
    <dbReference type="NCBI Taxonomy" id="2743001"/>
    <lineage>
        <taxon>Bacteria</taxon>
        <taxon>Bacillati</taxon>
        <taxon>Bacillota</taxon>
        <taxon>Bacilli</taxon>
        <taxon>Bacillales</taxon>
        <taxon>Bacillaceae</taxon>
        <taxon>Salicibibacter</taxon>
    </lineage>
</organism>
<keyword evidence="1" id="KW-0678">Repressor</keyword>
<dbReference type="InterPro" id="IPR009057">
    <property type="entry name" value="Homeodomain-like_sf"/>
</dbReference>
<evidence type="ECO:0000313" key="6">
    <source>
        <dbReference type="Proteomes" id="UP000595349"/>
    </source>
</evidence>
<dbReference type="PANTHER" id="PTHR43479:SF22">
    <property type="entry name" value="TRANSCRIPTIONAL REGULATOR, TETR FAMILY"/>
    <property type="match status" value="1"/>
</dbReference>
<name>A0A7T6Z9G5_9BACI</name>
<evidence type="ECO:0000256" key="3">
    <source>
        <dbReference type="PROSITE-ProRule" id="PRU00335"/>
    </source>
</evidence>
<dbReference type="InterPro" id="IPR023772">
    <property type="entry name" value="DNA-bd_HTH_TetR-type_CS"/>
</dbReference>
<dbReference type="Proteomes" id="UP000595349">
    <property type="component" value="Chromosome"/>
</dbReference>
<dbReference type="PRINTS" id="PR00455">
    <property type="entry name" value="HTHTETR"/>
</dbReference>
<evidence type="ECO:0000256" key="1">
    <source>
        <dbReference type="ARBA" id="ARBA00022491"/>
    </source>
</evidence>
<protein>
    <submittedName>
        <fullName evidence="5">TetR/AcrR family transcriptional regulator</fullName>
    </submittedName>
</protein>
<dbReference type="Gene3D" id="1.10.357.10">
    <property type="entry name" value="Tetracycline Repressor, domain 2"/>
    <property type="match status" value="1"/>
</dbReference>
<feature type="domain" description="HTH tetR-type" evidence="4">
    <location>
        <begin position="1"/>
        <end position="59"/>
    </location>
</feature>
<accession>A0A7T6Z9G5</accession>
<dbReference type="InterPro" id="IPR001647">
    <property type="entry name" value="HTH_TetR"/>
</dbReference>
<dbReference type="Pfam" id="PF00440">
    <property type="entry name" value="TetR_N"/>
    <property type="match status" value="1"/>
</dbReference>
<evidence type="ECO:0000313" key="5">
    <source>
        <dbReference type="EMBL" id="QQK79393.1"/>
    </source>
</evidence>
<dbReference type="PROSITE" id="PS01081">
    <property type="entry name" value="HTH_TETR_1"/>
    <property type="match status" value="1"/>
</dbReference>
<dbReference type="SUPFAM" id="SSF46689">
    <property type="entry name" value="Homeodomain-like"/>
    <property type="match status" value="1"/>
</dbReference>
<dbReference type="PROSITE" id="PS50977">
    <property type="entry name" value="HTH_TETR_2"/>
    <property type="match status" value="1"/>
</dbReference>
<gene>
    <name evidence="5" type="ORF">HUG20_05475</name>
</gene>
<feature type="DNA-binding region" description="H-T-H motif" evidence="3">
    <location>
        <begin position="22"/>
        <end position="41"/>
    </location>
</feature>
<evidence type="ECO:0000256" key="2">
    <source>
        <dbReference type="ARBA" id="ARBA00023125"/>
    </source>
</evidence>
<keyword evidence="6" id="KW-1185">Reference proteome</keyword>
<dbReference type="KEGG" id="scib:HUG20_05475"/>
<dbReference type="AlphaFoldDB" id="A0A7T6Z9G5"/>
<proteinExistence type="predicted"/>
<dbReference type="GO" id="GO:0003677">
    <property type="term" value="F:DNA binding"/>
    <property type="evidence" value="ECO:0007669"/>
    <property type="project" value="UniProtKB-UniRule"/>
</dbReference>
<evidence type="ECO:0000259" key="4">
    <source>
        <dbReference type="PROSITE" id="PS50977"/>
    </source>
</evidence>